<dbReference type="AlphaFoldDB" id="A0A090EF88"/>
<dbReference type="EMBL" id="CCMZ01000076">
    <property type="protein sequence ID" value="CDX28983.1"/>
    <property type="molecule type" value="Genomic_DNA"/>
</dbReference>
<name>A0A090EF88_MESPL</name>
<evidence type="ECO:0000313" key="1">
    <source>
        <dbReference type="EMBL" id="CDX28983.1"/>
    </source>
</evidence>
<gene>
    <name evidence="1" type="ORF">MPL3356_90125</name>
</gene>
<dbReference type="Proteomes" id="UP000045285">
    <property type="component" value="Unassembled WGS sequence"/>
</dbReference>
<proteinExistence type="predicted"/>
<keyword evidence="2" id="KW-1185">Reference proteome</keyword>
<protein>
    <submittedName>
        <fullName evidence="1">Uncharacterized protein</fullName>
    </submittedName>
</protein>
<evidence type="ECO:0000313" key="2">
    <source>
        <dbReference type="Proteomes" id="UP000045285"/>
    </source>
</evidence>
<sequence length="25" mass="3031">MYESHLRFHQHPNFPNRGSLIISSY</sequence>
<reference evidence="2" key="1">
    <citation type="submission" date="2014-08" db="EMBL/GenBank/DDBJ databases">
        <authorList>
            <person name="Moulin L."/>
        </authorList>
    </citation>
    <scope>NUCLEOTIDE SEQUENCE [LARGE SCALE GENOMIC DNA]</scope>
</reference>
<organism evidence="1 2">
    <name type="scientific">Mesorhizobium plurifarium</name>
    <dbReference type="NCBI Taxonomy" id="69974"/>
    <lineage>
        <taxon>Bacteria</taxon>
        <taxon>Pseudomonadati</taxon>
        <taxon>Pseudomonadota</taxon>
        <taxon>Alphaproteobacteria</taxon>
        <taxon>Hyphomicrobiales</taxon>
        <taxon>Phyllobacteriaceae</taxon>
        <taxon>Mesorhizobium</taxon>
    </lineage>
</organism>
<accession>A0A090EF88</accession>